<name>A0A8H5GLD3_9AGAR</name>
<evidence type="ECO:0000256" key="1">
    <source>
        <dbReference type="ARBA" id="ARBA00022741"/>
    </source>
</evidence>
<organism evidence="4 5">
    <name type="scientific">Tricholomella constricta</name>
    <dbReference type="NCBI Taxonomy" id="117010"/>
    <lineage>
        <taxon>Eukaryota</taxon>
        <taxon>Fungi</taxon>
        <taxon>Dikarya</taxon>
        <taxon>Basidiomycota</taxon>
        <taxon>Agaricomycotina</taxon>
        <taxon>Agaricomycetes</taxon>
        <taxon>Agaricomycetidae</taxon>
        <taxon>Agaricales</taxon>
        <taxon>Tricholomatineae</taxon>
        <taxon>Lyophyllaceae</taxon>
        <taxon>Tricholomella</taxon>
    </lineage>
</organism>
<gene>
    <name evidence="4" type="ORF">D9615_010535</name>
</gene>
<dbReference type="PANTHER" id="PTHR24072">
    <property type="entry name" value="RHO FAMILY GTPASE"/>
    <property type="match status" value="1"/>
</dbReference>
<dbReference type="OrthoDB" id="8830751at2759"/>
<dbReference type="SMART" id="SM00174">
    <property type="entry name" value="RHO"/>
    <property type="match status" value="1"/>
</dbReference>
<keyword evidence="5" id="KW-1185">Reference proteome</keyword>
<sequence>MRELALHALRPLPPPRRMRAAAPRVPHNLQPKPLVLPPYALTNMSDIRRKLVIVGDGACGKTCLLIMFSKVAFPEVYVPTQVKNTTTASDPSDSYAILIRFAVYSPDSLDNIQETWISEVMHFCAGLPIIVGKTSQRPLNPEEGLTVAQKIGAKHYLECSVNSSVKIKTLWTMISARSGAAIAVERLSPKRKAPIPCPKPEAPEPKAPEPEAPKPHSPEPLPVL</sequence>
<dbReference type="Pfam" id="PF00071">
    <property type="entry name" value="Ras"/>
    <property type="match status" value="2"/>
</dbReference>
<evidence type="ECO:0000313" key="4">
    <source>
        <dbReference type="EMBL" id="KAF5366880.1"/>
    </source>
</evidence>
<feature type="region of interest" description="Disordered" evidence="3">
    <location>
        <begin position="191"/>
        <end position="224"/>
    </location>
</feature>
<dbReference type="PRINTS" id="PR00449">
    <property type="entry name" value="RASTRNSFRMNG"/>
</dbReference>
<accession>A0A8H5GLD3</accession>
<dbReference type="Gene3D" id="3.40.50.300">
    <property type="entry name" value="P-loop containing nucleotide triphosphate hydrolases"/>
    <property type="match status" value="1"/>
</dbReference>
<comment type="caution">
    <text evidence="4">The sequence shown here is derived from an EMBL/GenBank/DDBJ whole genome shotgun (WGS) entry which is preliminary data.</text>
</comment>
<dbReference type="InterPro" id="IPR003578">
    <property type="entry name" value="Small_GTPase_Rho"/>
</dbReference>
<dbReference type="SMART" id="SM00173">
    <property type="entry name" value="RAS"/>
    <property type="match status" value="1"/>
</dbReference>
<evidence type="ECO:0000256" key="2">
    <source>
        <dbReference type="ARBA" id="ARBA00023134"/>
    </source>
</evidence>
<proteinExistence type="predicted"/>
<protein>
    <submittedName>
        <fullName evidence="4">Uncharacterized protein</fullName>
    </submittedName>
</protein>
<dbReference type="GO" id="GO:0003924">
    <property type="term" value="F:GTPase activity"/>
    <property type="evidence" value="ECO:0007669"/>
    <property type="project" value="InterPro"/>
</dbReference>
<reference evidence="4 5" key="1">
    <citation type="journal article" date="2020" name="ISME J.">
        <title>Uncovering the hidden diversity of litter-decomposition mechanisms in mushroom-forming fungi.</title>
        <authorList>
            <person name="Floudas D."/>
            <person name="Bentzer J."/>
            <person name="Ahren D."/>
            <person name="Johansson T."/>
            <person name="Persson P."/>
            <person name="Tunlid A."/>
        </authorList>
    </citation>
    <scope>NUCLEOTIDE SEQUENCE [LARGE SCALE GENOMIC DNA]</scope>
    <source>
        <strain evidence="4 5">CBS 661.87</strain>
    </source>
</reference>
<dbReference type="GO" id="GO:0007264">
    <property type="term" value="P:small GTPase-mediated signal transduction"/>
    <property type="evidence" value="ECO:0007669"/>
    <property type="project" value="InterPro"/>
</dbReference>
<evidence type="ECO:0000256" key="3">
    <source>
        <dbReference type="SAM" id="MobiDB-lite"/>
    </source>
</evidence>
<dbReference type="SMART" id="SM00175">
    <property type="entry name" value="RAB"/>
    <property type="match status" value="1"/>
</dbReference>
<feature type="compositionally biased region" description="Basic and acidic residues" evidence="3">
    <location>
        <begin position="201"/>
        <end position="217"/>
    </location>
</feature>
<dbReference type="SUPFAM" id="SSF52540">
    <property type="entry name" value="P-loop containing nucleoside triphosphate hydrolases"/>
    <property type="match status" value="1"/>
</dbReference>
<dbReference type="GO" id="GO:0005525">
    <property type="term" value="F:GTP binding"/>
    <property type="evidence" value="ECO:0007669"/>
    <property type="project" value="UniProtKB-KW"/>
</dbReference>
<dbReference type="InterPro" id="IPR027417">
    <property type="entry name" value="P-loop_NTPase"/>
</dbReference>
<keyword evidence="2" id="KW-0342">GTP-binding</keyword>
<dbReference type="AlphaFoldDB" id="A0A8H5GLD3"/>
<keyword evidence="1" id="KW-0547">Nucleotide-binding</keyword>
<dbReference type="EMBL" id="JAACJP010000074">
    <property type="protein sequence ID" value="KAF5366880.1"/>
    <property type="molecule type" value="Genomic_DNA"/>
</dbReference>
<dbReference type="Proteomes" id="UP000565441">
    <property type="component" value="Unassembled WGS sequence"/>
</dbReference>
<evidence type="ECO:0000313" key="5">
    <source>
        <dbReference type="Proteomes" id="UP000565441"/>
    </source>
</evidence>
<dbReference type="InterPro" id="IPR001806">
    <property type="entry name" value="Small_GTPase"/>
</dbReference>